<dbReference type="Proteomes" id="UP000215181">
    <property type="component" value="Unassembled WGS sequence"/>
</dbReference>
<evidence type="ECO:0000256" key="7">
    <source>
        <dbReference type="ARBA" id="ARBA00022927"/>
    </source>
</evidence>
<comment type="similarity">
    <text evidence="2">Belongs to the GSP L family.</text>
</comment>
<keyword evidence="9" id="KW-0472">Membrane</keyword>
<evidence type="ECO:0000313" key="12">
    <source>
        <dbReference type="Proteomes" id="UP000215181"/>
    </source>
</evidence>
<evidence type="ECO:0000256" key="5">
    <source>
        <dbReference type="ARBA" id="ARBA00022519"/>
    </source>
</evidence>
<proteinExistence type="inferred from homology"/>
<dbReference type="OrthoDB" id="8578377at2"/>
<dbReference type="Pfam" id="PF12693">
    <property type="entry name" value="GspL_C"/>
    <property type="match status" value="1"/>
</dbReference>
<evidence type="ECO:0000256" key="4">
    <source>
        <dbReference type="ARBA" id="ARBA00022475"/>
    </source>
</evidence>
<evidence type="ECO:0000256" key="6">
    <source>
        <dbReference type="ARBA" id="ARBA00022692"/>
    </source>
</evidence>
<dbReference type="InterPro" id="IPR025691">
    <property type="entry name" value="GspL_pp_dom"/>
</dbReference>
<sequence>MRPSSAHRPTLHVLIDEHWPANAEADWVLTETDSTLRAHGCSTPDRWPGDATLVVVLGASQSSWHRVTLPKGKAATDPRLIAYALEDVLLDAPQAQHITLIQRHDAETGSQADLIVTARDRLRTVLTALRTAGHEPRHLYTELQSDVTTADGRQELQLCLRPGLAVLHPIEAGPVALPDDIDQLMPFVDDALRTRRRDEMDFPRLRLHADPGCEAEVTRIEAVLGSATLQACERYAWWRTDAAADLLHGEFSVGAAGASLARSLRLPLALAASALLALAGIMFADILRMRSAIDALDADIASRFAAALPGTPRVMPEAQLHRRLEDLRRRAGAAGDADLLPLLGRLAEARDDLAPTASVTALDFGAGRLSVAFAGATAEELDRLRTALAPAIELTQAQGDDR</sequence>
<keyword evidence="12" id="KW-1185">Reference proteome</keyword>
<organism evidence="11 12">
    <name type="scientific">Thauera propionica</name>
    <dbReference type="NCBI Taxonomy" id="2019431"/>
    <lineage>
        <taxon>Bacteria</taxon>
        <taxon>Pseudomonadati</taxon>
        <taxon>Pseudomonadota</taxon>
        <taxon>Betaproteobacteria</taxon>
        <taxon>Rhodocyclales</taxon>
        <taxon>Zoogloeaceae</taxon>
        <taxon>Thauera</taxon>
    </lineage>
</organism>
<comment type="caution">
    <text evidence="11">The sequence shown here is derived from an EMBL/GenBank/DDBJ whole genome shotgun (WGS) entry which is preliminary data.</text>
</comment>
<dbReference type="InterPro" id="IPR043129">
    <property type="entry name" value="ATPase_NBD"/>
</dbReference>
<keyword evidence="4" id="KW-1003">Cell membrane</keyword>
<dbReference type="RefSeq" id="WP_094267604.1">
    <property type="nucleotide sequence ID" value="NZ_NOIH01000007.1"/>
</dbReference>
<dbReference type="Gene3D" id="3.30.420.380">
    <property type="match status" value="1"/>
</dbReference>
<evidence type="ECO:0000256" key="1">
    <source>
        <dbReference type="ARBA" id="ARBA00004533"/>
    </source>
</evidence>
<reference evidence="11 12" key="1">
    <citation type="submission" date="2017-07" db="EMBL/GenBank/DDBJ databases">
        <title>Thauera sp. KNDSS-Mac4 genome sequence and assembly.</title>
        <authorList>
            <person name="Mayilraj S."/>
        </authorList>
    </citation>
    <scope>NUCLEOTIDE SEQUENCE [LARGE SCALE GENOMIC DNA]</scope>
    <source>
        <strain evidence="11 12">KNDSS-Mac4</strain>
    </source>
</reference>
<dbReference type="GO" id="GO:0015628">
    <property type="term" value="P:protein secretion by the type II secretion system"/>
    <property type="evidence" value="ECO:0007669"/>
    <property type="project" value="InterPro"/>
</dbReference>
<keyword evidence="8" id="KW-1133">Transmembrane helix</keyword>
<dbReference type="PIRSF" id="PIRSF015761">
    <property type="entry name" value="Protein_L"/>
    <property type="match status" value="1"/>
</dbReference>
<dbReference type="NCBIfam" id="TIGR01709">
    <property type="entry name" value="typeII_sec_gspL"/>
    <property type="match status" value="1"/>
</dbReference>
<dbReference type="EMBL" id="NOIH01000007">
    <property type="protein sequence ID" value="OYD54364.1"/>
    <property type="molecule type" value="Genomic_DNA"/>
</dbReference>
<evidence type="ECO:0000259" key="10">
    <source>
        <dbReference type="Pfam" id="PF12693"/>
    </source>
</evidence>
<dbReference type="GO" id="GO:0015627">
    <property type="term" value="C:type II protein secretion system complex"/>
    <property type="evidence" value="ECO:0007669"/>
    <property type="project" value="InterPro"/>
</dbReference>
<accession>A0A235EZB4</accession>
<dbReference type="GO" id="GO:0009276">
    <property type="term" value="C:Gram-negative-bacterium-type cell wall"/>
    <property type="evidence" value="ECO:0007669"/>
    <property type="project" value="InterPro"/>
</dbReference>
<keyword evidence="7" id="KW-0653">Protein transport</keyword>
<keyword evidence="5" id="KW-0997">Cell inner membrane</keyword>
<protein>
    <recommendedName>
        <fullName evidence="10">GspL periplasmic domain-containing protein</fullName>
    </recommendedName>
</protein>
<comment type="subcellular location">
    <subcellularLocation>
        <location evidence="1">Cell inner membrane</location>
    </subcellularLocation>
</comment>
<dbReference type="AlphaFoldDB" id="A0A235EZB4"/>
<evidence type="ECO:0000256" key="8">
    <source>
        <dbReference type="ARBA" id="ARBA00022989"/>
    </source>
</evidence>
<dbReference type="SUPFAM" id="SSF53067">
    <property type="entry name" value="Actin-like ATPase domain"/>
    <property type="match status" value="1"/>
</dbReference>
<evidence type="ECO:0000256" key="9">
    <source>
        <dbReference type="ARBA" id="ARBA00023136"/>
    </source>
</evidence>
<dbReference type="InterPro" id="IPR007812">
    <property type="entry name" value="T2SS_protein-GspL"/>
</dbReference>
<keyword evidence="3" id="KW-0813">Transport</keyword>
<feature type="domain" description="GspL periplasmic" evidence="10">
    <location>
        <begin position="265"/>
        <end position="391"/>
    </location>
</feature>
<evidence type="ECO:0000256" key="2">
    <source>
        <dbReference type="ARBA" id="ARBA00005318"/>
    </source>
</evidence>
<keyword evidence="6" id="KW-0812">Transmembrane</keyword>
<name>A0A235EZB4_9RHOO</name>
<evidence type="ECO:0000256" key="3">
    <source>
        <dbReference type="ARBA" id="ARBA00022448"/>
    </source>
</evidence>
<gene>
    <name evidence="11" type="ORF">CGK74_06045</name>
</gene>
<evidence type="ECO:0000313" key="11">
    <source>
        <dbReference type="EMBL" id="OYD54364.1"/>
    </source>
</evidence>